<accession>A0A1V9FF27</accession>
<evidence type="ECO:0000313" key="3">
    <source>
        <dbReference type="EMBL" id="OQP56826.1"/>
    </source>
</evidence>
<name>A0A1V9FF27_9BACT</name>
<dbReference type="AlphaFoldDB" id="A0A1V9FF27"/>
<dbReference type="RefSeq" id="WP_143774467.1">
    <property type="nucleotide sequence ID" value="NZ_LVYD01000124.1"/>
</dbReference>
<dbReference type="OrthoDB" id="9809908at2"/>
<dbReference type="Pfam" id="PF06580">
    <property type="entry name" value="His_kinase"/>
    <property type="match status" value="1"/>
</dbReference>
<feature type="transmembrane region" description="Helical" evidence="1">
    <location>
        <begin position="20"/>
        <end position="39"/>
    </location>
</feature>
<dbReference type="InterPro" id="IPR010559">
    <property type="entry name" value="Sig_transdc_His_kin_internal"/>
</dbReference>
<keyword evidence="1" id="KW-0472">Membrane</keyword>
<organism evidence="3 4">
    <name type="scientific">Niastella vici</name>
    <dbReference type="NCBI Taxonomy" id="1703345"/>
    <lineage>
        <taxon>Bacteria</taxon>
        <taxon>Pseudomonadati</taxon>
        <taxon>Bacteroidota</taxon>
        <taxon>Chitinophagia</taxon>
        <taxon>Chitinophagales</taxon>
        <taxon>Chitinophagaceae</taxon>
        <taxon>Niastella</taxon>
    </lineage>
</organism>
<dbReference type="STRING" id="1703345.A3860_09585"/>
<proteinExistence type="predicted"/>
<dbReference type="PANTHER" id="PTHR34220:SF7">
    <property type="entry name" value="SENSOR HISTIDINE KINASE YPDA"/>
    <property type="match status" value="1"/>
</dbReference>
<gene>
    <name evidence="3" type="ORF">A3860_09585</name>
</gene>
<evidence type="ECO:0000259" key="2">
    <source>
        <dbReference type="Pfam" id="PF06580"/>
    </source>
</evidence>
<dbReference type="GO" id="GO:0000155">
    <property type="term" value="F:phosphorelay sensor kinase activity"/>
    <property type="evidence" value="ECO:0007669"/>
    <property type="project" value="InterPro"/>
</dbReference>
<feature type="transmembrane region" description="Helical" evidence="1">
    <location>
        <begin position="86"/>
        <end position="107"/>
    </location>
</feature>
<evidence type="ECO:0000256" key="1">
    <source>
        <dbReference type="SAM" id="Phobius"/>
    </source>
</evidence>
<reference evidence="3 4" key="1">
    <citation type="submission" date="2016-03" db="EMBL/GenBank/DDBJ databases">
        <title>Niastella vici sp. nov., isolated from farmland soil.</title>
        <authorList>
            <person name="Chen L."/>
            <person name="Wang D."/>
            <person name="Yang S."/>
            <person name="Wang G."/>
        </authorList>
    </citation>
    <scope>NUCLEOTIDE SEQUENCE [LARGE SCALE GENOMIC DNA]</scope>
    <source>
        <strain evidence="3 4">DJ57</strain>
    </source>
</reference>
<dbReference type="InterPro" id="IPR050640">
    <property type="entry name" value="Bact_2-comp_sensor_kinase"/>
</dbReference>
<keyword evidence="1" id="KW-1133">Transmembrane helix</keyword>
<comment type="caution">
    <text evidence="3">The sequence shown here is derived from an EMBL/GenBank/DDBJ whole genome shotgun (WGS) entry which is preliminary data.</text>
</comment>
<keyword evidence="4" id="KW-1185">Reference proteome</keyword>
<sequence>MELLTRWKQSGKFPATRIYLHALFILLIMTFEALFKSIYVKSYQFSFAYAYSPIALGFYLFYLSFVYATAFIVLPFAQRLPRFFRIPYRILSLAGIFFLFTPLRYGVEQILVYRLLGESNYPQSTTWKYYFHDNLGISFSVLLAGAFVKFMDDWFVTDRLKSTLERQNLRLELDFLKSQLNPHFLFNTLNNIQSFIVQDEKARSIELIGRLSEFMRFALYECNEEYIELDKEISILQDYVELEKVRCDDRVQIDFTTGGNFAGYRIPPLLLMPFVENAFKHGADAQLGHSWIRVSIRQQNGRLDLTVENDLTLPGTRENKNGGIGLQNVQRRLQYYFNNSHRLVMDAGNRVYKVNLTLELE</sequence>
<dbReference type="SUPFAM" id="SSF55874">
    <property type="entry name" value="ATPase domain of HSP90 chaperone/DNA topoisomerase II/histidine kinase"/>
    <property type="match status" value="1"/>
</dbReference>
<keyword evidence="1" id="KW-0812">Transmembrane</keyword>
<dbReference type="PANTHER" id="PTHR34220">
    <property type="entry name" value="SENSOR HISTIDINE KINASE YPDA"/>
    <property type="match status" value="1"/>
</dbReference>
<protein>
    <recommendedName>
        <fullName evidence="2">Signal transduction histidine kinase internal region domain-containing protein</fullName>
    </recommendedName>
</protein>
<evidence type="ECO:0000313" key="4">
    <source>
        <dbReference type="Proteomes" id="UP000192796"/>
    </source>
</evidence>
<dbReference type="Proteomes" id="UP000192796">
    <property type="component" value="Unassembled WGS sequence"/>
</dbReference>
<dbReference type="Gene3D" id="3.30.565.10">
    <property type="entry name" value="Histidine kinase-like ATPase, C-terminal domain"/>
    <property type="match status" value="1"/>
</dbReference>
<feature type="transmembrane region" description="Helical" evidence="1">
    <location>
        <begin position="51"/>
        <end position="74"/>
    </location>
</feature>
<dbReference type="GO" id="GO:0016020">
    <property type="term" value="C:membrane"/>
    <property type="evidence" value="ECO:0007669"/>
    <property type="project" value="InterPro"/>
</dbReference>
<dbReference type="EMBL" id="LVYD01000124">
    <property type="protein sequence ID" value="OQP56826.1"/>
    <property type="molecule type" value="Genomic_DNA"/>
</dbReference>
<dbReference type="InterPro" id="IPR036890">
    <property type="entry name" value="HATPase_C_sf"/>
</dbReference>
<feature type="domain" description="Signal transduction histidine kinase internal region" evidence="2">
    <location>
        <begin position="172"/>
        <end position="250"/>
    </location>
</feature>